<reference evidence="2" key="1">
    <citation type="submission" date="2017-05" db="EMBL/GenBank/DDBJ databases">
        <authorList>
            <person name="Sharma S."/>
            <person name="Sidhu C."/>
            <person name="Pinnaka A.K."/>
        </authorList>
    </citation>
    <scope>NUCLEOTIDE SEQUENCE [LARGE SCALE GENOMIC DNA]</scope>
    <source>
        <strain evidence="2">AK93</strain>
    </source>
</reference>
<dbReference type="EMBL" id="NFZW01000015">
    <property type="protein sequence ID" value="RFA34605.1"/>
    <property type="molecule type" value="Genomic_DNA"/>
</dbReference>
<proteinExistence type="predicted"/>
<dbReference type="SUPFAM" id="SSF56059">
    <property type="entry name" value="Glutathione synthetase ATP-binding domain-like"/>
    <property type="match status" value="1"/>
</dbReference>
<dbReference type="AlphaFoldDB" id="A0A3E0WRK1"/>
<evidence type="ECO:0000313" key="2">
    <source>
        <dbReference type="Proteomes" id="UP000256763"/>
    </source>
</evidence>
<evidence type="ECO:0008006" key="3">
    <source>
        <dbReference type="Google" id="ProtNLM"/>
    </source>
</evidence>
<comment type="caution">
    <text evidence="1">The sequence shown here is derived from an EMBL/GenBank/DDBJ whole genome shotgun (WGS) entry which is preliminary data.</text>
</comment>
<evidence type="ECO:0000313" key="1">
    <source>
        <dbReference type="EMBL" id="RFA34605.1"/>
    </source>
</evidence>
<organism evidence="1 2">
    <name type="scientific">Alkalilimnicola ehrlichii</name>
    <dbReference type="NCBI Taxonomy" id="351052"/>
    <lineage>
        <taxon>Bacteria</taxon>
        <taxon>Pseudomonadati</taxon>
        <taxon>Pseudomonadota</taxon>
        <taxon>Gammaproteobacteria</taxon>
        <taxon>Chromatiales</taxon>
        <taxon>Ectothiorhodospiraceae</taxon>
        <taxon>Alkalilimnicola</taxon>
    </lineage>
</organism>
<dbReference type="Proteomes" id="UP000256763">
    <property type="component" value="Unassembled WGS sequence"/>
</dbReference>
<name>A0A3E0WRK1_9GAMM</name>
<protein>
    <recommendedName>
        <fullName evidence="3">Glutathione synthase</fullName>
    </recommendedName>
</protein>
<keyword evidence="2" id="KW-1185">Reference proteome</keyword>
<gene>
    <name evidence="1" type="ORF">CAL65_14665</name>
</gene>
<accession>A0A3E0WRK1</accession>
<sequence length="482" mass="53281">MEVLRKAWSQLLAKGEKDDSAAAALARLLALRMDGLDIDSASGLLPVLPVMLTAKQEFAIHQLVDELCTLIRRVAKDIMACPDGLSLLGIGDAQHENFMAPCASDRHAADILRADVILNCGKPYIIEVNFNSLLGGSSETPVLTGAYLDWCLRAEHGEGMGFTAANFFSARTHYLWSLLRRNPLKGRPVVAVIGLPSDIETYRSFFEREQHYLRSHGVLAILVPPEKVAVVDGWLVAGGHRLDIAIRQYQLGDAVRDELDFAHLRSLEQEARHTIFLTTQHCQLYSSKYILAELHARAPGLDAAERQLVYEHVPWTAVLREGRANQLGDAVDLLPFVLANREGLVIKPIDANMGRGVVVGRDVTAEQWRRVVEAAATEGRHVVQWFVESDLFPMLSCDPASGNLQESYVQSVFGPYQLGGRPGGINVRQRRVDDGCHMVNWDNDKIMNAALTAYPDVFAANGQEGVRESSARPSKAVHDFDY</sequence>
<dbReference type="Gene3D" id="3.30.1490.270">
    <property type="match status" value="1"/>
</dbReference>